<evidence type="ECO:0000259" key="2">
    <source>
        <dbReference type="Pfam" id="PF20846"/>
    </source>
</evidence>
<protein>
    <recommendedName>
        <fullName evidence="6">PNMA family member 8A</fullName>
    </recommendedName>
</protein>
<reference evidence="4" key="1">
    <citation type="submission" date="2019-03" db="EMBL/GenBank/DDBJ databases">
        <authorList>
            <person name="Warren W.C."/>
            <person name="Johnson G.S."/>
        </authorList>
    </citation>
    <scope>NUCLEOTIDE SEQUENCE [LARGE SCALE GENOMIC DNA]</scope>
    <source>
        <strain evidence="4">Basenji</strain>
    </source>
</reference>
<evidence type="ECO:0008006" key="6">
    <source>
        <dbReference type="Google" id="ProtNLM"/>
    </source>
</evidence>
<dbReference type="PANTHER" id="PTHR23095:SF21">
    <property type="entry name" value="PARANEOPLASTIC ANTIGEN-LIKE PROTEIN 8A"/>
    <property type="match status" value="1"/>
</dbReference>
<feature type="compositionally biased region" description="Basic residues" evidence="1">
    <location>
        <begin position="231"/>
        <end position="243"/>
    </location>
</feature>
<dbReference type="PANTHER" id="PTHR23095">
    <property type="entry name" value="PARANEOPLASTIC ANTIGEN"/>
    <property type="match status" value="1"/>
</dbReference>
<proteinExistence type="predicted"/>
<name>A0A8C0MFK8_CANLF</name>
<dbReference type="Ensembl" id="ENSCAFT00030009903.1">
    <property type="protein sequence ID" value="ENSCAFP00030008669.1"/>
    <property type="gene ID" value="ENSCAFG00030005415.1"/>
</dbReference>
<dbReference type="InterPro" id="IPR049131">
    <property type="entry name" value="PNM8A_C"/>
</dbReference>
<dbReference type="AlphaFoldDB" id="A0A8C0MFK8"/>
<dbReference type="Proteomes" id="UP000694429">
    <property type="component" value="Chromosome 1"/>
</dbReference>
<dbReference type="InterPro" id="IPR048271">
    <property type="entry name" value="PNMA_N"/>
</dbReference>
<feature type="region of interest" description="Disordered" evidence="1">
    <location>
        <begin position="612"/>
        <end position="632"/>
    </location>
</feature>
<evidence type="ECO:0000313" key="4">
    <source>
        <dbReference type="Ensembl" id="ENSCAFP00030008669.1"/>
    </source>
</evidence>
<evidence type="ECO:0000313" key="5">
    <source>
        <dbReference type="Proteomes" id="UP000694429"/>
    </source>
</evidence>
<feature type="compositionally biased region" description="Acidic residues" evidence="1">
    <location>
        <begin position="266"/>
        <end position="278"/>
    </location>
</feature>
<feature type="domain" description="Paraneoplastic antigen-like protein 8A C-terminal" evidence="3">
    <location>
        <begin position="136"/>
        <end position="358"/>
    </location>
</feature>
<evidence type="ECO:0000259" key="3">
    <source>
        <dbReference type="Pfam" id="PF20847"/>
    </source>
</evidence>
<organism evidence="4 5">
    <name type="scientific">Canis lupus familiaris</name>
    <name type="common">Dog</name>
    <name type="synonym">Canis familiaris</name>
    <dbReference type="NCBI Taxonomy" id="9615"/>
    <lineage>
        <taxon>Eukaryota</taxon>
        <taxon>Metazoa</taxon>
        <taxon>Chordata</taxon>
        <taxon>Craniata</taxon>
        <taxon>Vertebrata</taxon>
        <taxon>Euteleostomi</taxon>
        <taxon>Mammalia</taxon>
        <taxon>Eutheria</taxon>
        <taxon>Laurasiatheria</taxon>
        <taxon>Carnivora</taxon>
        <taxon>Caniformia</taxon>
        <taxon>Canidae</taxon>
        <taxon>Canis</taxon>
    </lineage>
</organism>
<feature type="region of interest" description="Disordered" evidence="1">
    <location>
        <begin position="178"/>
        <end position="438"/>
    </location>
</feature>
<accession>A0A8C0MFK8</accession>
<feature type="compositionally biased region" description="Basic and acidic residues" evidence="1">
    <location>
        <begin position="207"/>
        <end position="216"/>
    </location>
</feature>
<evidence type="ECO:0000256" key="1">
    <source>
        <dbReference type="SAM" id="MobiDB-lite"/>
    </source>
</evidence>
<dbReference type="InterPro" id="IPR026523">
    <property type="entry name" value="PNMA"/>
</dbReference>
<reference evidence="4" key="2">
    <citation type="submission" date="2025-08" db="UniProtKB">
        <authorList>
            <consortium name="Ensembl"/>
        </authorList>
    </citation>
    <scope>IDENTIFICATION</scope>
</reference>
<dbReference type="Pfam" id="PF20846">
    <property type="entry name" value="PNMA_N"/>
    <property type="match status" value="1"/>
</dbReference>
<feature type="compositionally biased region" description="Polar residues" evidence="1">
    <location>
        <begin position="424"/>
        <end position="433"/>
    </location>
</feature>
<dbReference type="Pfam" id="PF20847">
    <property type="entry name" value="PNM8A"/>
    <property type="match status" value="1"/>
</dbReference>
<feature type="domain" description="Paraneoplastic antigen Ma-like N-terminal" evidence="2">
    <location>
        <begin position="1"/>
        <end position="92"/>
    </location>
</feature>
<sequence>MAMNLLEDWCRGMEVDIHRSLLVTGIPEDCGQAEIEETLNGVLSPLGPYFVLNKIFLREENAKAALIEVGEGVNLRAIPREFPGRGGVWRVVCRDPTQDAEFLKNLNEFLDAEGRTWEDVVRLLQLGHPPRPQNQPRENWAEALGVLLGAVVQIIIYMDAEIRSREEARVQEVADAQAVATSASAARRKIKKEPGRAAEVGSALKIENPDCWHDPGDEGDPPKPVVLRAGAKNRSRRKKQRKNPKQESVPWKKPKGQHSNSSGSLEDLEADGAEDMEVSEYIRSKKKPCVKQEESALKKPMAKCAWKAPSTPSHDPPSEAVSPGVALESDQDGGQEGPPKKKAMSWALAKSSAPMRKKKKVSLGPVSYVLVDSEDAKKKPAIAKKGPGSRRDASVRKALRGPQPEGLPASTSQGPKAKPEGSPPASSGQNGNRSHLGCASKWMSGEEQEQQVGVEALGGMAGQGGSGADVGCGAGCKSCPGTAAVLGSGSGECGRWGYVVRASAASSPLTLTQQPVLMPWLLSWAVGESAGGLRVTLRDAAARPLRPLSLRMASVTRPPFMGKGGLHCVHLERHGGGQPGTRQVWALTHSSEDCAERGCWVLRLRAWARPSPAGPGLRGNAAGWSRGPRSRS</sequence>